<reference evidence="2" key="1">
    <citation type="journal article" date="2023" name="Front. Plant Sci.">
        <title>Chromosomal-level genome assembly of Melastoma candidum provides insights into trichome evolution.</title>
        <authorList>
            <person name="Zhong Y."/>
            <person name="Wu W."/>
            <person name="Sun C."/>
            <person name="Zou P."/>
            <person name="Liu Y."/>
            <person name="Dai S."/>
            <person name="Zhou R."/>
        </authorList>
    </citation>
    <scope>NUCLEOTIDE SEQUENCE [LARGE SCALE GENOMIC DNA]</scope>
</reference>
<proteinExistence type="predicted"/>
<protein>
    <submittedName>
        <fullName evidence="1">Uncharacterized protein</fullName>
    </submittedName>
</protein>
<gene>
    <name evidence="1" type="ORF">MLD38_018033</name>
</gene>
<name>A0ACB9QSK9_9MYRT</name>
<dbReference type="Proteomes" id="UP001057402">
    <property type="component" value="Chromosome 5"/>
</dbReference>
<evidence type="ECO:0000313" key="1">
    <source>
        <dbReference type="EMBL" id="KAI4369609.1"/>
    </source>
</evidence>
<evidence type="ECO:0000313" key="2">
    <source>
        <dbReference type="Proteomes" id="UP001057402"/>
    </source>
</evidence>
<keyword evidence="2" id="KW-1185">Reference proteome</keyword>
<sequence>MSRTLRCLPSPRTFLRGIFAVPMMRQPSGHDAELAFISSVKSCASLRCGERLHCSALKLGILVNPYVVNSLMNMYAKCGSMRDAEKLFGLCGCRGDDVVSGNIMISGFLQKGRLWDAYRVFVEMPVKWCVSYTTMIMGFTRFGYSKEAIRAFLEMRRDGVVPNEVTLGSVISTWVNVGDVWCCRMIHGMAIKMLLNGFVVVSTNVMNMYCVCMSLDEGRRLFEEMPERNIVTWNAMLNGYSKAGLVDLARELFERFPGKDVISWGTMIGAYVQVKKLADALLTYQEMVRSGVRANDVLFVDLVAACGRTTAFWEGQQLHGMIVRSGFHSHEYVQAALIYLYSACGRIDLACFLYESGLKDHVSSANALIAGFVKNGLLDRARIMFDGMSERDVFTWTTLISAYEQNEQPETALELFHQMMEMEAECCPNEVTMTSVFSAVASLGSLMEGRLAHEFVKSNAIMMSDNLSAAMINMYAKCGSIESALEVFSMVRDKASDVSPWNAMICSLAMHGQSDLSLQLFSDLKKRNIEMNAITFVGVLTACCHSGMIEEGKLIFRSMKDVHMIEPDIAHYSCIVDMFGRAGRIEEAEELIGTMPMEPDVAVWGALLAACRTHGAIDVAEKAANNLLKLQPSHGPSRVLLSNIYANAGRWRDALSTREIIRSQQLKKFPGRSGIV</sequence>
<accession>A0ACB9QSK9</accession>
<dbReference type="EMBL" id="CM042884">
    <property type="protein sequence ID" value="KAI4369609.1"/>
    <property type="molecule type" value="Genomic_DNA"/>
</dbReference>
<comment type="caution">
    <text evidence="1">The sequence shown here is derived from an EMBL/GenBank/DDBJ whole genome shotgun (WGS) entry which is preliminary data.</text>
</comment>
<organism evidence="1 2">
    <name type="scientific">Melastoma candidum</name>
    <dbReference type="NCBI Taxonomy" id="119954"/>
    <lineage>
        <taxon>Eukaryota</taxon>
        <taxon>Viridiplantae</taxon>
        <taxon>Streptophyta</taxon>
        <taxon>Embryophyta</taxon>
        <taxon>Tracheophyta</taxon>
        <taxon>Spermatophyta</taxon>
        <taxon>Magnoliopsida</taxon>
        <taxon>eudicotyledons</taxon>
        <taxon>Gunneridae</taxon>
        <taxon>Pentapetalae</taxon>
        <taxon>rosids</taxon>
        <taxon>malvids</taxon>
        <taxon>Myrtales</taxon>
        <taxon>Melastomataceae</taxon>
        <taxon>Melastomatoideae</taxon>
        <taxon>Melastomateae</taxon>
        <taxon>Melastoma</taxon>
    </lineage>
</organism>